<dbReference type="InterPro" id="IPR048454">
    <property type="entry name" value="YetF_N"/>
</dbReference>
<dbReference type="PANTHER" id="PTHR34582:SF5">
    <property type="entry name" value="UPF0702 TRANSMEMBRANE PROTEIN YETF"/>
    <property type="match status" value="1"/>
</dbReference>
<feature type="domain" description="YetF C-terminal" evidence="8">
    <location>
        <begin position="80"/>
        <end position="214"/>
    </location>
</feature>
<evidence type="ECO:0000259" key="9">
    <source>
        <dbReference type="Pfam" id="PF20730"/>
    </source>
</evidence>
<dbReference type="RefSeq" id="WP_390251645.1">
    <property type="nucleotide sequence ID" value="NZ_JBHSDT010000004.1"/>
</dbReference>
<protein>
    <submittedName>
        <fullName evidence="10">DUF421 domain-containing protein</fullName>
    </submittedName>
</protein>
<dbReference type="Pfam" id="PF04239">
    <property type="entry name" value="DUF421"/>
    <property type="match status" value="1"/>
</dbReference>
<dbReference type="InterPro" id="IPR023090">
    <property type="entry name" value="UPF0702_alpha/beta_dom_sf"/>
</dbReference>
<keyword evidence="5 7" id="KW-1133">Transmembrane helix</keyword>
<comment type="subcellular location">
    <subcellularLocation>
        <location evidence="1">Cell membrane</location>
        <topology evidence="1">Multi-pass membrane protein</topology>
    </subcellularLocation>
</comment>
<dbReference type="InterPro" id="IPR007353">
    <property type="entry name" value="DUF421"/>
</dbReference>
<proteinExistence type="inferred from homology"/>
<dbReference type="Proteomes" id="UP001595882">
    <property type="component" value="Unassembled WGS sequence"/>
</dbReference>
<evidence type="ECO:0000259" key="8">
    <source>
        <dbReference type="Pfam" id="PF04239"/>
    </source>
</evidence>
<dbReference type="Pfam" id="PF20730">
    <property type="entry name" value="YetF_N"/>
    <property type="match status" value="1"/>
</dbReference>
<evidence type="ECO:0000256" key="7">
    <source>
        <dbReference type="SAM" id="Phobius"/>
    </source>
</evidence>
<keyword evidence="3" id="KW-1003">Cell membrane</keyword>
<evidence type="ECO:0000313" key="10">
    <source>
        <dbReference type="EMBL" id="MFC4403273.1"/>
    </source>
</evidence>
<dbReference type="Gene3D" id="3.30.240.20">
    <property type="entry name" value="bsu07140 like domains"/>
    <property type="match status" value="2"/>
</dbReference>
<keyword evidence="11" id="KW-1185">Reference proteome</keyword>
<feature type="transmembrane region" description="Helical" evidence="7">
    <location>
        <begin position="32"/>
        <end position="52"/>
    </location>
</feature>
<dbReference type="EMBL" id="JBHSDT010000004">
    <property type="protein sequence ID" value="MFC4403273.1"/>
    <property type="molecule type" value="Genomic_DNA"/>
</dbReference>
<name>A0ABV8WW57_9BACI</name>
<sequence>MGFGSIFIETVFGFFALFILAKVLGKTQIKQLTAFDFISALILGELVGNALYDKEVGIPKIAFAVLLWGALIYITELVTQKVKRSRYIIEGRPSMVIRKGKLQREEMKKARLDMNQLLHLLRAKDTFSVQEVDYAVLETDGSVSVLKKSSYQTPKKEDIKLPDTEVIMPYMLINDGEIIYDNLEEIGYGEEWLKEELRKQGVHVVKEVFYAEYKKNSGLFIQEQQK</sequence>
<evidence type="ECO:0000313" key="11">
    <source>
        <dbReference type="Proteomes" id="UP001595882"/>
    </source>
</evidence>
<feature type="transmembrane region" description="Helical" evidence="7">
    <location>
        <begin position="58"/>
        <end position="78"/>
    </location>
</feature>
<comment type="similarity">
    <text evidence="2">Belongs to the UPF0702 family.</text>
</comment>
<keyword evidence="6 7" id="KW-0472">Membrane</keyword>
<accession>A0ABV8WW57</accession>
<evidence type="ECO:0000256" key="4">
    <source>
        <dbReference type="ARBA" id="ARBA00022692"/>
    </source>
</evidence>
<dbReference type="PANTHER" id="PTHR34582">
    <property type="entry name" value="UPF0702 TRANSMEMBRANE PROTEIN YCAP"/>
    <property type="match status" value="1"/>
</dbReference>
<reference evidence="11" key="1">
    <citation type="journal article" date="2019" name="Int. J. Syst. Evol. Microbiol.">
        <title>The Global Catalogue of Microorganisms (GCM) 10K type strain sequencing project: providing services to taxonomists for standard genome sequencing and annotation.</title>
        <authorList>
            <consortium name="The Broad Institute Genomics Platform"/>
            <consortium name="The Broad Institute Genome Sequencing Center for Infectious Disease"/>
            <person name="Wu L."/>
            <person name="Ma J."/>
        </authorList>
    </citation>
    <scope>NUCLEOTIDE SEQUENCE [LARGE SCALE GENOMIC DNA]</scope>
    <source>
        <strain evidence="11">CCUG 37865</strain>
    </source>
</reference>
<keyword evidence="4 7" id="KW-0812">Transmembrane</keyword>
<evidence type="ECO:0000256" key="3">
    <source>
        <dbReference type="ARBA" id="ARBA00022475"/>
    </source>
</evidence>
<evidence type="ECO:0000256" key="6">
    <source>
        <dbReference type="ARBA" id="ARBA00023136"/>
    </source>
</evidence>
<evidence type="ECO:0000256" key="1">
    <source>
        <dbReference type="ARBA" id="ARBA00004651"/>
    </source>
</evidence>
<comment type="caution">
    <text evidence="10">The sequence shown here is derived from an EMBL/GenBank/DDBJ whole genome shotgun (WGS) entry which is preliminary data.</text>
</comment>
<feature type="domain" description="YetF-like N-terminal transmembrane" evidence="9">
    <location>
        <begin position="5"/>
        <end position="77"/>
    </location>
</feature>
<organism evidence="10 11">
    <name type="scientific">Gracilibacillus xinjiangensis</name>
    <dbReference type="NCBI Taxonomy" id="1193282"/>
    <lineage>
        <taxon>Bacteria</taxon>
        <taxon>Bacillati</taxon>
        <taxon>Bacillota</taxon>
        <taxon>Bacilli</taxon>
        <taxon>Bacillales</taxon>
        <taxon>Bacillaceae</taxon>
        <taxon>Gracilibacillus</taxon>
    </lineage>
</organism>
<feature type="transmembrane region" description="Helical" evidence="7">
    <location>
        <begin position="6"/>
        <end position="25"/>
    </location>
</feature>
<evidence type="ECO:0000256" key="5">
    <source>
        <dbReference type="ARBA" id="ARBA00022989"/>
    </source>
</evidence>
<gene>
    <name evidence="10" type="ORF">ACFOY7_09295</name>
</gene>
<evidence type="ECO:0000256" key="2">
    <source>
        <dbReference type="ARBA" id="ARBA00006448"/>
    </source>
</evidence>